<proteinExistence type="predicted"/>
<dbReference type="Proteomes" id="UP000499080">
    <property type="component" value="Unassembled WGS sequence"/>
</dbReference>
<sequence>MHELRERHPAIYQEFLKGHFVMKKSERPFSAISDDQAHEQNNKLTKSDGGAIGILDDKNALQKWMVAIPEISRMITE</sequence>
<dbReference type="AlphaFoldDB" id="A0A4Y2JGQ7"/>
<comment type="caution">
    <text evidence="1">The sequence shown here is derived from an EMBL/GenBank/DDBJ whole genome shotgun (WGS) entry which is preliminary data.</text>
</comment>
<reference evidence="1 2" key="1">
    <citation type="journal article" date="2019" name="Sci. Rep.">
        <title>Orb-weaving spider Araneus ventricosus genome elucidates the spidroin gene catalogue.</title>
        <authorList>
            <person name="Kono N."/>
            <person name="Nakamura H."/>
            <person name="Ohtoshi R."/>
            <person name="Moran D.A.P."/>
            <person name="Shinohara A."/>
            <person name="Yoshida Y."/>
            <person name="Fujiwara M."/>
            <person name="Mori M."/>
            <person name="Tomita M."/>
            <person name="Arakawa K."/>
        </authorList>
    </citation>
    <scope>NUCLEOTIDE SEQUENCE [LARGE SCALE GENOMIC DNA]</scope>
</reference>
<dbReference type="EMBL" id="BGPR01003480">
    <property type="protein sequence ID" value="GBM88638.1"/>
    <property type="molecule type" value="Genomic_DNA"/>
</dbReference>
<name>A0A4Y2JGQ7_ARAVE</name>
<protein>
    <submittedName>
        <fullName evidence="1">Uncharacterized protein</fullName>
    </submittedName>
</protein>
<dbReference type="PANTHER" id="PTHR47018:SF4">
    <property type="match status" value="1"/>
</dbReference>
<dbReference type="OrthoDB" id="6149742at2759"/>
<evidence type="ECO:0000313" key="1">
    <source>
        <dbReference type="EMBL" id="GBM88638.1"/>
    </source>
</evidence>
<evidence type="ECO:0000313" key="2">
    <source>
        <dbReference type="Proteomes" id="UP000499080"/>
    </source>
</evidence>
<accession>A0A4Y2JGQ7</accession>
<organism evidence="1 2">
    <name type="scientific">Araneus ventricosus</name>
    <name type="common">Orbweaver spider</name>
    <name type="synonym">Epeira ventricosa</name>
    <dbReference type="NCBI Taxonomy" id="182803"/>
    <lineage>
        <taxon>Eukaryota</taxon>
        <taxon>Metazoa</taxon>
        <taxon>Ecdysozoa</taxon>
        <taxon>Arthropoda</taxon>
        <taxon>Chelicerata</taxon>
        <taxon>Arachnida</taxon>
        <taxon>Araneae</taxon>
        <taxon>Araneomorphae</taxon>
        <taxon>Entelegynae</taxon>
        <taxon>Araneoidea</taxon>
        <taxon>Araneidae</taxon>
        <taxon>Araneus</taxon>
    </lineage>
</organism>
<keyword evidence="2" id="KW-1185">Reference proteome</keyword>
<gene>
    <name evidence="1" type="ORF">AVEN_223227_1</name>
</gene>
<dbReference type="PANTHER" id="PTHR47018">
    <property type="entry name" value="CXC DOMAIN-CONTAINING PROTEIN-RELATED"/>
    <property type="match status" value="1"/>
</dbReference>